<dbReference type="AlphaFoldDB" id="M1DE31"/>
<reference evidence="2" key="2">
    <citation type="submission" date="2015-06" db="UniProtKB">
        <authorList>
            <consortium name="EnsemblPlants"/>
        </authorList>
    </citation>
    <scope>IDENTIFICATION</scope>
    <source>
        <strain evidence="2">DM1-3 516 R44</strain>
    </source>
</reference>
<protein>
    <submittedName>
        <fullName evidence="2">Uncharacterized protein</fullName>
    </submittedName>
</protein>
<evidence type="ECO:0000313" key="3">
    <source>
        <dbReference type="Proteomes" id="UP000011115"/>
    </source>
</evidence>
<evidence type="ECO:0000313" key="2">
    <source>
        <dbReference type="EnsemblPlants" id="PGSC0003DMT400087559"/>
    </source>
</evidence>
<keyword evidence="3" id="KW-1185">Reference proteome</keyword>
<reference evidence="3" key="1">
    <citation type="journal article" date="2011" name="Nature">
        <title>Genome sequence and analysis of the tuber crop potato.</title>
        <authorList>
            <consortium name="The Potato Genome Sequencing Consortium"/>
        </authorList>
    </citation>
    <scope>NUCLEOTIDE SEQUENCE [LARGE SCALE GENOMIC DNA]</scope>
    <source>
        <strain evidence="3">cv. DM1-3 516 R44</strain>
    </source>
</reference>
<accession>M1DE31</accession>
<proteinExistence type="predicted"/>
<name>M1DE31_SOLTU</name>
<dbReference type="EnsemblPlants" id="PGSC0003DMT400087559">
    <property type="protein sequence ID" value="PGSC0003DMT400087559"/>
    <property type="gene ID" value="PGSC0003DMG400037130"/>
</dbReference>
<dbReference type="HOGENOM" id="CLU_1498835_0_0_1"/>
<feature type="compositionally biased region" description="Basic and acidic residues" evidence="1">
    <location>
        <begin position="1"/>
        <end position="19"/>
    </location>
</feature>
<organism evidence="2 3">
    <name type="scientific">Solanum tuberosum</name>
    <name type="common">Potato</name>
    <dbReference type="NCBI Taxonomy" id="4113"/>
    <lineage>
        <taxon>Eukaryota</taxon>
        <taxon>Viridiplantae</taxon>
        <taxon>Streptophyta</taxon>
        <taxon>Embryophyta</taxon>
        <taxon>Tracheophyta</taxon>
        <taxon>Spermatophyta</taxon>
        <taxon>Magnoliopsida</taxon>
        <taxon>eudicotyledons</taxon>
        <taxon>Gunneridae</taxon>
        <taxon>Pentapetalae</taxon>
        <taxon>asterids</taxon>
        <taxon>lamiids</taxon>
        <taxon>Solanales</taxon>
        <taxon>Solanaceae</taxon>
        <taxon>Solanoideae</taxon>
        <taxon>Solaneae</taxon>
        <taxon>Solanum</taxon>
    </lineage>
</organism>
<feature type="region of interest" description="Disordered" evidence="1">
    <location>
        <begin position="59"/>
        <end position="81"/>
    </location>
</feature>
<dbReference type="InParanoid" id="M1DE31"/>
<sequence>MAEPMDRRSDHGPWSRSMDRGPQVMSQTPINGLTRQTIVESTFKPKILIKTYPKQFTHQNSSKLSAKEKKQSTKPSPRTQQVFFSPSPEIERFLHEICHQLGVGLVPSWTRFQRTLIVPELRSPVGYKSPLLGIRFSDHASHAFIPLARFRYSASRSRIDRFPIRISVASVDTWLAWGHS</sequence>
<dbReference type="Proteomes" id="UP000011115">
    <property type="component" value="Unassembled WGS sequence"/>
</dbReference>
<dbReference type="Gramene" id="PGSC0003DMT400087559">
    <property type="protein sequence ID" value="PGSC0003DMT400087559"/>
    <property type="gene ID" value="PGSC0003DMG400037130"/>
</dbReference>
<dbReference type="PaxDb" id="4113-PGSC0003DMT400087559"/>
<evidence type="ECO:0000256" key="1">
    <source>
        <dbReference type="SAM" id="MobiDB-lite"/>
    </source>
</evidence>
<feature type="region of interest" description="Disordered" evidence="1">
    <location>
        <begin position="1"/>
        <end position="32"/>
    </location>
</feature>